<keyword evidence="2" id="KW-0028">Amino-acid biosynthesis</keyword>
<accession>A0ABY8IX09</accession>
<dbReference type="NCBIfam" id="TIGR01796">
    <property type="entry name" value="CM_mono_aroH"/>
    <property type="match status" value="1"/>
</dbReference>
<dbReference type="PIRSF" id="PIRSF005965">
    <property type="entry name" value="Chor_mut_AroH"/>
    <property type="match status" value="1"/>
</dbReference>
<dbReference type="PANTHER" id="PTHR21164">
    <property type="entry name" value="CHORISMATE MUTASE"/>
    <property type="match status" value="1"/>
</dbReference>
<evidence type="ECO:0000313" key="3">
    <source>
        <dbReference type="EMBL" id="WFT73100.1"/>
    </source>
</evidence>
<dbReference type="InterPro" id="IPR008243">
    <property type="entry name" value="Chorismate_mutase_AroH"/>
</dbReference>
<keyword evidence="2 3" id="KW-0413">Isomerase</keyword>
<reference evidence="3 4" key="1">
    <citation type="submission" date="2023-04" db="EMBL/GenBank/DDBJ databases">
        <title>Genome sequence of Halobacillus naozhouensis KACC 21980.</title>
        <authorList>
            <person name="Kim S."/>
            <person name="Heo J."/>
            <person name="Kwon S.-W."/>
        </authorList>
    </citation>
    <scope>NUCLEOTIDE SEQUENCE [LARGE SCALE GENOMIC DNA]</scope>
    <source>
        <strain evidence="3 4">KCTC 13234</strain>
    </source>
</reference>
<dbReference type="PANTHER" id="PTHR21164:SF0">
    <property type="entry name" value="CHORISMATE MUTASE AROH"/>
    <property type="match status" value="1"/>
</dbReference>
<dbReference type="Pfam" id="PF07736">
    <property type="entry name" value="CM_1"/>
    <property type="match status" value="1"/>
</dbReference>
<dbReference type="GO" id="GO:0004106">
    <property type="term" value="F:chorismate mutase activity"/>
    <property type="evidence" value="ECO:0007669"/>
    <property type="project" value="UniProtKB-EC"/>
</dbReference>
<dbReference type="EMBL" id="CP121671">
    <property type="protein sequence ID" value="WFT73100.1"/>
    <property type="molecule type" value="Genomic_DNA"/>
</dbReference>
<keyword evidence="4" id="KW-1185">Reference proteome</keyword>
<dbReference type="SUPFAM" id="SSF55298">
    <property type="entry name" value="YjgF-like"/>
    <property type="match status" value="1"/>
</dbReference>
<dbReference type="InterPro" id="IPR035959">
    <property type="entry name" value="RutC-like_sf"/>
</dbReference>
<evidence type="ECO:0000256" key="2">
    <source>
        <dbReference type="PROSITE-ProRule" id="PRU00514"/>
    </source>
</evidence>
<name>A0ABY8IX09_9BACI</name>
<comment type="catalytic activity">
    <reaction evidence="2">
        <text>chorismate = prephenate</text>
        <dbReference type="Rhea" id="RHEA:13897"/>
        <dbReference type="ChEBI" id="CHEBI:29748"/>
        <dbReference type="ChEBI" id="CHEBI:29934"/>
        <dbReference type="EC" id="5.4.99.5"/>
    </reaction>
</comment>
<proteinExistence type="predicted"/>
<dbReference type="CDD" id="cd02185">
    <property type="entry name" value="AroH"/>
    <property type="match status" value="1"/>
</dbReference>
<organism evidence="3 4">
    <name type="scientific">Halobacillus naozhouensis</name>
    <dbReference type="NCBI Taxonomy" id="554880"/>
    <lineage>
        <taxon>Bacteria</taxon>
        <taxon>Bacillati</taxon>
        <taxon>Bacillota</taxon>
        <taxon>Bacilli</taxon>
        <taxon>Bacillales</taxon>
        <taxon>Bacillaceae</taxon>
        <taxon>Halobacillus</taxon>
    </lineage>
</organism>
<keyword evidence="2" id="KW-0057">Aromatic amino acid biosynthesis</keyword>
<dbReference type="Proteomes" id="UP001221597">
    <property type="component" value="Chromosome"/>
</dbReference>
<dbReference type="RefSeq" id="WP_283075126.1">
    <property type="nucleotide sequence ID" value="NZ_CP121671.1"/>
</dbReference>
<evidence type="ECO:0000313" key="4">
    <source>
        <dbReference type="Proteomes" id="UP001221597"/>
    </source>
</evidence>
<evidence type="ECO:0000256" key="1">
    <source>
        <dbReference type="NCBIfam" id="TIGR01796"/>
    </source>
</evidence>
<sequence length="120" mass="13635">MIRGVRGATTVNRNNGEEIVDKAHELMIDVINQNRIKPENVTSVLFTVTEDLNAAFPAKSLRLLEGWTYVPVMCMREIPVPQSLSKCIRVMVTVETSLDQLEVNHVYHYNATVLRPDLKK</sequence>
<dbReference type="PROSITE" id="PS51167">
    <property type="entry name" value="CHORISMATE_MUT_1"/>
    <property type="match status" value="1"/>
</dbReference>
<dbReference type="Gene3D" id="3.30.1330.40">
    <property type="entry name" value="RutC-like"/>
    <property type="match status" value="1"/>
</dbReference>
<gene>
    <name evidence="3" type="primary">aroH</name>
    <name evidence="3" type="ORF">P9989_11835</name>
</gene>
<protein>
    <recommendedName>
        <fullName evidence="1 2">chorismate mutase</fullName>
        <ecNumber evidence="1 2">5.4.99.5</ecNumber>
    </recommendedName>
</protein>
<dbReference type="EC" id="5.4.99.5" evidence="1 2"/>